<protein>
    <submittedName>
        <fullName evidence="2">EAL domain-containing protein</fullName>
    </submittedName>
</protein>
<accession>A0ABW8JKF8</accession>
<dbReference type="PANTHER" id="PTHR33121">
    <property type="entry name" value="CYCLIC DI-GMP PHOSPHODIESTERASE PDEF"/>
    <property type="match status" value="1"/>
</dbReference>
<dbReference type="InterPro" id="IPR001633">
    <property type="entry name" value="EAL_dom"/>
</dbReference>
<comment type="caution">
    <text evidence="2">The sequence shown here is derived from an EMBL/GenBank/DDBJ whole genome shotgun (WGS) entry which is preliminary data.</text>
</comment>
<dbReference type="SUPFAM" id="SSF141868">
    <property type="entry name" value="EAL domain-like"/>
    <property type="match status" value="1"/>
</dbReference>
<organism evidence="2 3">
    <name type="scientific">Dyella jejuensis</name>
    <dbReference type="NCBI Taxonomy" id="1432009"/>
    <lineage>
        <taxon>Bacteria</taxon>
        <taxon>Pseudomonadati</taxon>
        <taxon>Pseudomonadota</taxon>
        <taxon>Gammaproteobacteria</taxon>
        <taxon>Lysobacterales</taxon>
        <taxon>Rhodanobacteraceae</taxon>
        <taxon>Dyella</taxon>
    </lineage>
</organism>
<gene>
    <name evidence="2" type="ORF">ISP15_14695</name>
</gene>
<dbReference type="Gene3D" id="3.20.20.450">
    <property type="entry name" value="EAL domain"/>
    <property type="match status" value="1"/>
</dbReference>
<evidence type="ECO:0000313" key="3">
    <source>
        <dbReference type="Proteomes" id="UP001620461"/>
    </source>
</evidence>
<dbReference type="InterPro" id="IPR035919">
    <property type="entry name" value="EAL_sf"/>
</dbReference>
<sequence>MKAGHVRHRPFPRAITMAFQPIVDIAAKKIFAHEALVRGQDGAPAHDILASVNAGNQYAFDRLCRATALEWGSRLTLPGLLSINFLPNAVHDPHECMQATAAAAQQAGWPLTRLMFEVNEQEAVAEPERLLVILQAYRAHGILVAIDDFGAAYSGLNLLADFQPDLLKLDLALARGVSLDRPRQAIIRHTVGMCEELGVQVVAEGIEKPDDCRALYDLGISLQQGYLFSRPVIEGAPKVRFA</sequence>
<name>A0ABW8JKF8_9GAMM</name>
<proteinExistence type="predicted"/>
<dbReference type="EMBL" id="JADIKJ010000016">
    <property type="protein sequence ID" value="MFK2901588.1"/>
    <property type="molecule type" value="Genomic_DNA"/>
</dbReference>
<keyword evidence="3" id="KW-1185">Reference proteome</keyword>
<evidence type="ECO:0000313" key="2">
    <source>
        <dbReference type="EMBL" id="MFK2901588.1"/>
    </source>
</evidence>
<dbReference type="RefSeq" id="WP_404548392.1">
    <property type="nucleotide sequence ID" value="NZ_JADIKJ010000016.1"/>
</dbReference>
<dbReference type="PANTHER" id="PTHR33121:SF15">
    <property type="entry name" value="BLUE LIGHT- AND TEMPERATURE-REGULATED ANTIREPRESSOR BLUF"/>
    <property type="match status" value="1"/>
</dbReference>
<feature type="domain" description="EAL" evidence="1">
    <location>
        <begin position="1"/>
        <end position="242"/>
    </location>
</feature>
<dbReference type="PROSITE" id="PS50883">
    <property type="entry name" value="EAL"/>
    <property type="match status" value="1"/>
</dbReference>
<reference evidence="2 3" key="1">
    <citation type="submission" date="2020-10" db="EMBL/GenBank/DDBJ databases">
        <title>Phylogeny of dyella-like bacteria.</title>
        <authorList>
            <person name="Fu J."/>
        </authorList>
    </citation>
    <scope>NUCLEOTIDE SEQUENCE [LARGE SCALE GENOMIC DNA]</scope>
    <source>
        <strain evidence="2 3">JP1</strain>
    </source>
</reference>
<dbReference type="SMART" id="SM00052">
    <property type="entry name" value="EAL"/>
    <property type="match status" value="1"/>
</dbReference>
<evidence type="ECO:0000259" key="1">
    <source>
        <dbReference type="PROSITE" id="PS50883"/>
    </source>
</evidence>
<dbReference type="CDD" id="cd01948">
    <property type="entry name" value="EAL"/>
    <property type="match status" value="1"/>
</dbReference>
<dbReference type="InterPro" id="IPR050706">
    <property type="entry name" value="Cyclic-di-GMP_PDE-like"/>
</dbReference>
<dbReference type="Pfam" id="PF00563">
    <property type="entry name" value="EAL"/>
    <property type="match status" value="1"/>
</dbReference>
<dbReference type="Proteomes" id="UP001620461">
    <property type="component" value="Unassembled WGS sequence"/>
</dbReference>